<evidence type="ECO:0000313" key="1">
    <source>
        <dbReference type="EMBL" id="SDD81231.1"/>
    </source>
</evidence>
<dbReference type="AlphaFoldDB" id="A0A1G6XTC7"/>
<keyword evidence="2" id="KW-1185">Reference proteome</keyword>
<dbReference type="STRING" id="659014.SAMN04487996_102247"/>
<evidence type="ECO:0000313" key="2">
    <source>
        <dbReference type="Proteomes" id="UP000198748"/>
    </source>
</evidence>
<dbReference type="RefSeq" id="WP_090146746.1">
    <property type="nucleotide sequence ID" value="NZ_FNAN01000002.1"/>
</dbReference>
<accession>A0A1G6XTC7</accession>
<dbReference type="Proteomes" id="UP000198748">
    <property type="component" value="Unassembled WGS sequence"/>
</dbReference>
<dbReference type="EMBL" id="FNAN01000002">
    <property type="protein sequence ID" value="SDD81231.1"/>
    <property type="molecule type" value="Genomic_DNA"/>
</dbReference>
<dbReference type="OrthoDB" id="772614at2"/>
<sequence>MGNPKKENFSQILDKIVAGVNKAVKKMVEESALRDESVVIGEKNGQARRVPAKELLKSLDSDK</sequence>
<protein>
    <submittedName>
        <fullName evidence="1">Uncharacterized protein</fullName>
    </submittedName>
</protein>
<gene>
    <name evidence="1" type="ORF">SAMN04487996_102247</name>
</gene>
<organism evidence="1 2">
    <name type="scientific">Dyadobacter soli</name>
    <dbReference type="NCBI Taxonomy" id="659014"/>
    <lineage>
        <taxon>Bacteria</taxon>
        <taxon>Pseudomonadati</taxon>
        <taxon>Bacteroidota</taxon>
        <taxon>Cytophagia</taxon>
        <taxon>Cytophagales</taxon>
        <taxon>Spirosomataceae</taxon>
        <taxon>Dyadobacter</taxon>
    </lineage>
</organism>
<proteinExistence type="predicted"/>
<reference evidence="2" key="1">
    <citation type="submission" date="2016-10" db="EMBL/GenBank/DDBJ databases">
        <authorList>
            <person name="Varghese N."/>
            <person name="Submissions S."/>
        </authorList>
    </citation>
    <scope>NUCLEOTIDE SEQUENCE [LARGE SCALE GENOMIC DNA]</scope>
    <source>
        <strain evidence="2">DSM 25329</strain>
    </source>
</reference>
<name>A0A1G6XTC7_9BACT</name>